<dbReference type="RefSeq" id="WP_264807723.1">
    <property type="nucleotide sequence ID" value="NZ_CP110226.1"/>
</dbReference>
<evidence type="ECO:0000313" key="3">
    <source>
        <dbReference type="Proteomes" id="UP001163156"/>
    </source>
</evidence>
<gene>
    <name evidence="2" type="ORF">OM944_11270</name>
</gene>
<accession>A0ABY6MEB0</accession>
<organism evidence="2 3">
    <name type="scientific">Algoriphagus halophytocola</name>
    <dbReference type="NCBI Taxonomy" id="2991499"/>
    <lineage>
        <taxon>Bacteria</taxon>
        <taxon>Pseudomonadati</taxon>
        <taxon>Bacteroidota</taxon>
        <taxon>Cytophagia</taxon>
        <taxon>Cytophagales</taxon>
        <taxon>Cyclobacteriaceae</taxon>
        <taxon>Algoriphagus</taxon>
    </lineage>
</organism>
<dbReference type="Proteomes" id="UP001163156">
    <property type="component" value="Chromosome"/>
</dbReference>
<evidence type="ECO:0000256" key="1">
    <source>
        <dbReference type="SAM" id="SignalP"/>
    </source>
</evidence>
<protein>
    <submittedName>
        <fullName evidence="2">Outer membrane insertion C- signal</fullName>
    </submittedName>
</protein>
<keyword evidence="1" id="KW-0732">Signal</keyword>
<feature type="chain" id="PRO_5046486929" evidence="1">
    <location>
        <begin position="21"/>
        <end position="144"/>
    </location>
</feature>
<feature type="signal peptide" evidence="1">
    <location>
        <begin position="1"/>
        <end position="20"/>
    </location>
</feature>
<reference evidence="2" key="1">
    <citation type="submission" date="2022-10" db="EMBL/GenBank/DDBJ databases">
        <title>Algoriphagus sp. a novel bacteria isolate from halophytes salicornia europaea.</title>
        <authorList>
            <person name="Peng Y."/>
            <person name="Jiang L."/>
            <person name="Lee J."/>
        </authorList>
    </citation>
    <scope>NUCLEOTIDE SEQUENCE</scope>
    <source>
        <strain evidence="2">TR-M5</strain>
    </source>
</reference>
<dbReference type="EMBL" id="CP110226">
    <property type="protein sequence ID" value="UZD21250.1"/>
    <property type="molecule type" value="Genomic_DNA"/>
</dbReference>
<keyword evidence="3" id="KW-1185">Reference proteome</keyword>
<evidence type="ECO:0000313" key="2">
    <source>
        <dbReference type="EMBL" id="UZD21250.1"/>
    </source>
</evidence>
<sequence length="144" mass="15648">MKKLVLLSFALFAFISLAKAQVSAGVNLQSSETFVTIGTDPSKQIFGEARIGTGGDVGVELMGAYNIIRKEDVNFYAGLGLGLDDDRNHNHDDEDDIYIAIPIGLLVTPFNSKNLGLVLEAAPILADDHGDYFRAGFGFKYTFR</sequence>
<name>A0ABY6MEB0_9BACT</name>
<proteinExistence type="predicted"/>